<sequence length="216" mass="24019">MSAYCNKQDYSITLTTGESEEEIFKDVVDMVRGKRVDGMIVTYSKRDDEVVPYLIESNIPFVLVGSPDEMLDKIIYIDNDNIRAAEDATDYLIQLGHKQIGYIGGDLNYEVSIARFRGYQDALMKKQLPFRNEYAVNPAGDVDMYEIVLDFMNLSHPPTAFVVTDDLVAMKVLQVCHKEGIKVPNDLSIISFNNAMIAQVSSPALTSVDTSVSAGA</sequence>
<dbReference type="InterPro" id="IPR046335">
    <property type="entry name" value="LacI/GalR-like_sensor"/>
</dbReference>
<dbReference type="RefSeq" id="WP_320380615.1">
    <property type="nucleotide sequence ID" value="NZ_JAWDIQ010000002.1"/>
</dbReference>
<dbReference type="PANTHER" id="PTHR30146">
    <property type="entry name" value="LACI-RELATED TRANSCRIPTIONAL REPRESSOR"/>
    <property type="match status" value="1"/>
</dbReference>
<keyword evidence="6" id="KW-1185">Reference proteome</keyword>
<evidence type="ECO:0000259" key="4">
    <source>
        <dbReference type="Pfam" id="PF13377"/>
    </source>
</evidence>
<keyword evidence="2" id="KW-0238">DNA-binding</keyword>
<reference evidence="5 6" key="1">
    <citation type="submission" date="2023-10" db="EMBL/GenBank/DDBJ databases">
        <title>Virgibacillus soli CC-YMP-6 genome.</title>
        <authorList>
            <person name="Miliotis G."/>
            <person name="Sengupta P."/>
            <person name="Hameed A."/>
            <person name="Chuvochina M."/>
            <person name="Mcdonagh F."/>
            <person name="Simpson A.C."/>
            <person name="Singh N.K."/>
            <person name="Rekha P.D."/>
            <person name="Raman K."/>
            <person name="Hugenholtz P."/>
            <person name="Venkateswaran K."/>
        </authorList>
    </citation>
    <scope>NUCLEOTIDE SEQUENCE [LARGE SCALE GENOMIC DNA]</scope>
    <source>
        <strain evidence="5 6">CC-YMP-6</strain>
    </source>
</reference>
<dbReference type="InterPro" id="IPR028082">
    <property type="entry name" value="Peripla_BP_I"/>
</dbReference>
<evidence type="ECO:0000313" key="5">
    <source>
        <dbReference type="EMBL" id="MDY0409213.1"/>
    </source>
</evidence>
<evidence type="ECO:0000256" key="2">
    <source>
        <dbReference type="ARBA" id="ARBA00023125"/>
    </source>
</evidence>
<protein>
    <submittedName>
        <fullName evidence="5">Substrate-binding domain-containing protein</fullName>
    </submittedName>
</protein>
<dbReference type="SUPFAM" id="SSF53822">
    <property type="entry name" value="Periplasmic binding protein-like I"/>
    <property type="match status" value="1"/>
</dbReference>
<dbReference type="Pfam" id="PF13377">
    <property type="entry name" value="Peripla_BP_3"/>
    <property type="match status" value="1"/>
</dbReference>
<feature type="domain" description="Transcriptional regulator LacI/GalR-like sensor" evidence="4">
    <location>
        <begin position="89"/>
        <end position="211"/>
    </location>
</feature>
<dbReference type="PANTHER" id="PTHR30146:SF109">
    <property type="entry name" value="HTH-TYPE TRANSCRIPTIONAL REGULATOR GALS"/>
    <property type="match status" value="1"/>
</dbReference>
<proteinExistence type="predicted"/>
<dbReference type="Proteomes" id="UP001275315">
    <property type="component" value="Unassembled WGS sequence"/>
</dbReference>
<keyword evidence="3" id="KW-0804">Transcription</keyword>
<accession>A0ABU5CS70</accession>
<evidence type="ECO:0000256" key="1">
    <source>
        <dbReference type="ARBA" id="ARBA00023015"/>
    </source>
</evidence>
<organism evidence="5 6">
    <name type="scientific">Paracerasibacillus soli</name>
    <dbReference type="NCBI Taxonomy" id="480284"/>
    <lineage>
        <taxon>Bacteria</taxon>
        <taxon>Bacillati</taxon>
        <taxon>Bacillota</taxon>
        <taxon>Bacilli</taxon>
        <taxon>Bacillales</taxon>
        <taxon>Bacillaceae</taxon>
        <taxon>Paracerasibacillus</taxon>
    </lineage>
</organism>
<dbReference type="EMBL" id="JAWDIQ010000002">
    <property type="protein sequence ID" value="MDY0409213.1"/>
    <property type="molecule type" value="Genomic_DNA"/>
</dbReference>
<comment type="caution">
    <text evidence="5">The sequence shown here is derived from an EMBL/GenBank/DDBJ whole genome shotgun (WGS) entry which is preliminary data.</text>
</comment>
<dbReference type="Gene3D" id="3.40.50.2300">
    <property type="match status" value="2"/>
</dbReference>
<evidence type="ECO:0000313" key="6">
    <source>
        <dbReference type="Proteomes" id="UP001275315"/>
    </source>
</evidence>
<evidence type="ECO:0000256" key="3">
    <source>
        <dbReference type="ARBA" id="ARBA00023163"/>
    </source>
</evidence>
<keyword evidence="1" id="KW-0805">Transcription regulation</keyword>
<gene>
    <name evidence="5" type="ORF">RWD45_12375</name>
</gene>
<name>A0ABU5CS70_9BACI</name>